<dbReference type="EMBL" id="RAHG01000003">
    <property type="protein sequence ID" value="RJT14098.1"/>
    <property type="molecule type" value="Genomic_DNA"/>
</dbReference>
<evidence type="ECO:0000259" key="1">
    <source>
        <dbReference type="Pfam" id="PF00534"/>
    </source>
</evidence>
<reference evidence="3 4" key="1">
    <citation type="submission" date="2018-09" db="EMBL/GenBank/DDBJ databases">
        <authorList>
            <person name="Le Fleche-Mateos A."/>
        </authorList>
    </citation>
    <scope>NUCLEOTIDE SEQUENCE [LARGE SCALE GENOMIC DNA]</scope>
    <source>
        <strain evidence="3 4">DSM 30078</strain>
    </source>
</reference>
<dbReference type="Pfam" id="PF13439">
    <property type="entry name" value="Glyco_transf_4"/>
    <property type="match status" value="1"/>
</dbReference>
<sequence length="401" mass="44772">MCILNETHFENIMKNILIVVRSVSFGIGVGGMEKAATQHIYEMRDKGYKIYLIAPDNKVKGNIPPFVNFIDVSWPHWDKYKVLMTMGLAYHQWCKRVAKKITTMEKDVDIIHFHGASAGTLAFLSKKLINSKATVVNPHGMEEFGSGSYLRLANRLFTRSLLKKSHLADFIIATDNILVRNVAVNLKVQPEKIYVVPNTIDIQQLESKVKKSDRMKSISIVSVGRIEHNKGYDLLAAALVKLKSTNKIAENFSWDHYGNGKMRDKIIDYSIKNSIPLVVHVGASDEDVQSAIANSSIFVQPSRYEGSSLTTLEAMTHGALIVAMPVGGIPDKIFDKKTGFLCKAVTTSALAMSLNEALNNTSNDEIRSNAKKYVQENFDISVSSKKYDELYKKIMTSKGCQ</sequence>
<dbReference type="PANTHER" id="PTHR45947:SF3">
    <property type="entry name" value="SULFOQUINOVOSYL TRANSFERASE SQD2"/>
    <property type="match status" value="1"/>
</dbReference>
<protein>
    <submittedName>
        <fullName evidence="3">Glycosyltransferase</fullName>
    </submittedName>
</protein>
<evidence type="ECO:0000313" key="3">
    <source>
        <dbReference type="EMBL" id="RJT14098.1"/>
    </source>
</evidence>
<evidence type="ECO:0000259" key="2">
    <source>
        <dbReference type="Pfam" id="PF13439"/>
    </source>
</evidence>
<keyword evidence="4" id="KW-1185">Reference proteome</keyword>
<dbReference type="PANTHER" id="PTHR45947">
    <property type="entry name" value="SULFOQUINOVOSYL TRANSFERASE SQD2"/>
    <property type="match status" value="1"/>
</dbReference>
<dbReference type="CDD" id="cd03801">
    <property type="entry name" value="GT4_PimA-like"/>
    <property type="match status" value="1"/>
</dbReference>
<proteinExistence type="predicted"/>
<accession>A0ABX9P1I8</accession>
<dbReference type="InterPro" id="IPR050194">
    <property type="entry name" value="Glycosyltransferase_grp1"/>
</dbReference>
<feature type="domain" description="Glycosyl transferase family 1" evidence="1">
    <location>
        <begin position="208"/>
        <end position="372"/>
    </location>
</feature>
<organism evidence="3 4">
    <name type="scientific">Rahnella inusitata</name>
    <dbReference type="NCBI Taxonomy" id="58169"/>
    <lineage>
        <taxon>Bacteria</taxon>
        <taxon>Pseudomonadati</taxon>
        <taxon>Pseudomonadota</taxon>
        <taxon>Gammaproteobacteria</taxon>
        <taxon>Enterobacterales</taxon>
        <taxon>Yersiniaceae</taxon>
        <taxon>Rahnella</taxon>
    </lineage>
</organism>
<dbReference type="Gene3D" id="3.40.50.2000">
    <property type="entry name" value="Glycogen Phosphorylase B"/>
    <property type="match status" value="2"/>
</dbReference>
<comment type="caution">
    <text evidence="3">The sequence shown here is derived from an EMBL/GenBank/DDBJ whole genome shotgun (WGS) entry which is preliminary data.</text>
</comment>
<feature type="domain" description="Glycosyltransferase subfamily 4-like N-terminal" evidence="2">
    <location>
        <begin position="29"/>
        <end position="203"/>
    </location>
</feature>
<dbReference type="Pfam" id="PF00534">
    <property type="entry name" value="Glycos_transf_1"/>
    <property type="match status" value="1"/>
</dbReference>
<name>A0ABX9P1I8_9GAMM</name>
<dbReference type="InterPro" id="IPR028098">
    <property type="entry name" value="Glyco_trans_4-like_N"/>
</dbReference>
<gene>
    <name evidence="3" type="ORF">D5396_08930</name>
</gene>
<dbReference type="SUPFAM" id="SSF53756">
    <property type="entry name" value="UDP-Glycosyltransferase/glycogen phosphorylase"/>
    <property type="match status" value="1"/>
</dbReference>
<evidence type="ECO:0000313" key="4">
    <source>
        <dbReference type="Proteomes" id="UP000284119"/>
    </source>
</evidence>
<dbReference type="InterPro" id="IPR001296">
    <property type="entry name" value="Glyco_trans_1"/>
</dbReference>
<dbReference type="Proteomes" id="UP000284119">
    <property type="component" value="Unassembled WGS sequence"/>
</dbReference>